<feature type="transmembrane region" description="Helical" evidence="1">
    <location>
        <begin position="252"/>
        <end position="271"/>
    </location>
</feature>
<keyword evidence="1" id="KW-1133">Transmembrane helix</keyword>
<dbReference type="KEGG" id="fcz:IMF26_03005"/>
<name>A0AAT9LEB0_9FIRM</name>
<accession>A0AAT9LEB0</accession>
<reference evidence="2" key="1">
    <citation type="submission" date="2020-10" db="EMBL/GenBank/DDBJ databases">
        <authorList>
            <person name="Kadnikov V."/>
            <person name="Beletsky A.V."/>
            <person name="Mardanov A.V."/>
            <person name="Karnachuk O.V."/>
            <person name="Ravin N.V."/>
        </authorList>
    </citation>
    <scope>NUCLEOTIDE SEQUENCE</scope>
    <source>
        <strain evidence="2">Bu02</strain>
    </source>
</reference>
<keyword evidence="1" id="KW-0812">Transmembrane</keyword>
<dbReference type="AlphaFoldDB" id="A0AAT9LEB0"/>
<evidence type="ECO:0000313" key="2">
    <source>
        <dbReference type="EMBL" id="QUL99053.1"/>
    </source>
</evidence>
<protein>
    <submittedName>
        <fullName evidence="2">Uncharacterized protein</fullName>
    </submittedName>
</protein>
<sequence>MTFFEKVQNLDKRVFYLLMALAIAIPTIRPIGLPVTITSPVKKTFDFVESLPSGSVVVIGFDYEPGDEIELSPQAKALFVQLARKKIKVVTISSFPVGPMFAEECLKVLKDAGYQYGVDYVNLGYYAGGESTLAAFAKNPASIFSKDWHGNDVASMPIMKEITGMKDFAMAMTLNDGPTGGTGTHEWVRQSVMAYGTPFIIGCTGVLAANNMPYLDSGQVKGVLSGLRAAAEYEQLVGKLGDATRGMDAQSIGHVLIVAFVLLGNLGMLASRRRRSAGGEKK</sequence>
<organism evidence="2">
    <name type="scientific">Candidatus Fermentithermobacillus carboniphilus</name>
    <dbReference type="NCBI Taxonomy" id="3085328"/>
    <lineage>
        <taxon>Bacteria</taxon>
        <taxon>Bacillati</taxon>
        <taxon>Bacillota</taxon>
        <taxon>Candidatus Fermentithermobacillia</taxon>
        <taxon>Candidatus Fermentithermobacillales</taxon>
        <taxon>Candidatus Fermentithermobacillaceae</taxon>
        <taxon>Candidatus Fermentithermobacillus</taxon>
    </lineage>
</organism>
<evidence type="ECO:0000256" key="1">
    <source>
        <dbReference type="SAM" id="Phobius"/>
    </source>
</evidence>
<proteinExistence type="predicted"/>
<gene>
    <name evidence="2" type="ORF">IMF26_03005</name>
</gene>
<keyword evidence="1" id="KW-0472">Membrane</keyword>
<reference evidence="2" key="2">
    <citation type="journal article" date="2023" name="Biology">
        <title>Prokaryotic Life Associated with Coal-Fire Gas Vents Revealed by Metagenomics.</title>
        <authorList>
            <person name="Kadnikov V.V."/>
            <person name="Mardanov A.V."/>
            <person name="Beletsky A.V."/>
            <person name="Karnachuk O.V."/>
            <person name="Ravin N.V."/>
        </authorList>
    </citation>
    <scope>NUCLEOTIDE SEQUENCE</scope>
    <source>
        <strain evidence="2">Bu02</strain>
    </source>
</reference>
<dbReference type="EMBL" id="CP062796">
    <property type="protein sequence ID" value="QUL99053.1"/>
    <property type="molecule type" value="Genomic_DNA"/>
</dbReference>